<evidence type="ECO:0000256" key="5">
    <source>
        <dbReference type="PROSITE-ProRule" id="PRU00169"/>
    </source>
</evidence>
<keyword evidence="4" id="KW-0804">Transcription</keyword>
<keyword evidence="1 5" id="KW-0597">Phosphoprotein</keyword>
<dbReference type="SUPFAM" id="SSF46894">
    <property type="entry name" value="C-terminal effector domain of the bipartite response regulators"/>
    <property type="match status" value="1"/>
</dbReference>
<name>A0ABP4XGQ1_9ACTN</name>
<feature type="modified residue" description="4-aspartylphosphate" evidence="5">
    <location>
        <position position="62"/>
    </location>
</feature>
<dbReference type="InterPro" id="IPR039420">
    <property type="entry name" value="WalR-like"/>
</dbReference>
<dbReference type="CDD" id="cd06170">
    <property type="entry name" value="LuxR_C_like"/>
    <property type="match status" value="1"/>
</dbReference>
<comment type="caution">
    <text evidence="8">The sequence shown here is derived from an EMBL/GenBank/DDBJ whole genome shotgun (WGS) entry which is preliminary data.</text>
</comment>
<reference evidence="9" key="1">
    <citation type="journal article" date="2019" name="Int. J. Syst. Evol. Microbiol.">
        <title>The Global Catalogue of Microorganisms (GCM) 10K type strain sequencing project: providing services to taxonomists for standard genome sequencing and annotation.</title>
        <authorList>
            <consortium name="The Broad Institute Genomics Platform"/>
            <consortium name="The Broad Institute Genome Sequencing Center for Infectious Disease"/>
            <person name="Wu L."/>
            <person name="Ma J."/>
        </authorList>
    </citation>
    <scope>NUCLEOTIDE SEQUENCE [LARGE SCALE GENOMIC DNA]</scope>
    <source>
        <strain evidence="9">JCM 13250</strain>
    </source>
</reference>
<dbReference type="PROSITE" id="PS50043">
    <property type="entry name" value="HTH_LUXR_2"/>
    <property type="match status" value="1"/>
</dbReference>
<dbReference type="PANTHER" id="PTHR43214">
    <property type="entry name" value="TWO-COMPONENT RESPONSE REGULATOR"/>
    <property type="match status" value="1"/>
</dbReference>
<dbReference type="SMART" id="SM00421">
    <property type="entry name" value="HTH_LUXR"/>
    <property type="match status" value="1"/>
</dbReference>
<dbReference type="PROSITE" id="PS00622">
    <property type="entry name" value="HTH_LUXR_1"/>
    <property type="match status" value="1"/>
</dbReference>
<dbReference type="Pfam" id="PF00196">
    <property type="entry name" value="GerE"/>
    <property type="match status" value="1"/>
</dbReference>
<dbReference type="Gene3D" id="3.40.50.2300">
    <property type="match status" value="1"/>
</dbReference>
<dbReference type="PROSITE" id="PS50110">
    <property type="entry name" value="RESPONSE_REGULATORY"/>
    <property type="match status" value="1"/>
</dbReference>
<feature type="domain" description="HTH luxR-type" evidence="6">
    <location>
        <begin position="149"/>
        <end position="214"/>
    </location>
</feature>
<evidence type="ECO:0000256" key="4">
    <source>
        <dbReference type="ARBA" id="ARBA00023163"/>
    </source>
</evidence>
<evidence type="ECO:0000313" key="8">
    <source>
        <dbReference type="EMBL" id="GAA1781960.1"/>
    </source>
</evidence>
<gene>
    <name evidence="8" type="ORF">GCM10009682_00280</name>
</gene>
<accession>A0ABP4XGQ1</accession>
<evidence type="ECO:0000313" key="9">
    <source>
        <dbReference type="Proteomes" id="UP001500218"/>
    </source>
</evidence>
<dbReference type="SMART" id="SM00448">
    <property type="entry name" value="REC"/>
    <property type="match status" value="1"/>
</dbReference>
<keyword evidence="9" id="KW-1185">Reference proteome</keyword>
<dbReference type="InterPro" id="IPR011006">
    <property type="entry name" value="CheY-like_superfamily"/>
</dbReference>
<evidence type="ECO:0000256" key="3">
    <source>
        <dbReference type="ARBA" id="ARBA00023125"/>
    </source>
</evidence>
<evidence type="ECO:0000259" key="6">
    <source>
        <dbReference type="PROSITE" id="PS50043"/>
    </source>
</evidence>
<keyword evidence="3" id="KW-0238">DNA-binding</keyword>
<sequence>MTDPGGTPALRVTVADDHPIVLEGLRAVLAAAPDMLLVGTARDGKEAVALTLDQRPDVVVMDLGLPGLDGAGATRQITDACPEVAVLVLTMHDDDESLFAAVRSGARGYLLKGATNDQITDAIRAVARGEALFGAPVAQRLLANVAGAAPAPLPELSSREREILEQLVAGRGTNEIARTLFLSPKTVRNHISSVLSKLHATDRVQAVVIARDAGLTEGRNP</sequence>
<organism evidence="8 9">
    <name type="scientific">Luedemannella flava</name>
    <dbReference type="NCBI Taxonomy" id="349316"/>
    <lineage>
        <taxon>Bacteria</taxon>
        <taxon>Bacillati</taxon>
        <taxon>Actinomycetota</taxon>
        <taxon>Actinomycetes</taxon>
        <taxon>Micromonosporales</taxon>
        <taxon>Micromonosporaceae</taxon>
        <taxon>Luedemannella</taxon>
    </lineage>
</organism>
<evidence type="ECO:0000256" key="1">
    <source>
        <dbReference type="ARBA" id="ARBA00022553"/>
    </source>
</evidence>
<keyword evidence="2" id="KW-0805">Transcription regulation</keyword>
<dbReference type="Pfam" id="PF00072">
    <property type="entry name" value="Response_reg"/>
    <property type="match status" value="1"/>
</dbReference>
<dbReference type="InterPro" id="IPR001789">
    <property type="entry name" value="Sig_transdc_resp-reg_receiver"/>
</dbReference>
<dbReference type="SUPFAM" id="SSF52172">
    <property type="entry name" value="CheY-like"/>
    <property type="match status" value="1"/>
</dbReference>
<feature type="domain" description="Response regulatory" evidence="7">
    <location>
        <begin position="11"/>
        <end position="127"/>
    </location>
</feature>
<dbReference type="InterPro" id="IPR000792">
    <property type="entry name" value="Tscrpt_reg_LuxR_C"/>
</dbReference>
<dbReference type="PANTHER" id="PTHR43214:SF24">
    <property type="entry name" value="TRANSCRIPTIONAL REGULATORY PROTEIN NARL-RELATED"/>
    <property type="match status" value="1"/>
</dbReference>
<dbReference type="InterPro" id="IPR058245">
    <property type="entry name" value="NreC/VraR/RcsB-like_REC"/>
</dbReference>
<evidence type="ECO:0000256" key="2">
    <source>
        <dbReference type="ARBA" id="ARBA00023015"/>
    </source>
</evidence>
<proteinExistence type="predicted"/>
<dbReference type="CDD" id="cd17535">
    <property type="entry name" value="REC_NarL-like"/>
    <property type="match status" value="1"/>
</dbReference>
<dbReference type="InterPro" id="IPR016032">
    <property type="entry name" value="Sig_transdc_resp-reg_C-effctor"/>
</dbReference>
<dbReference type="RefSeq" id="WP_344124929.1">
    <property type="nucleotide sequence ID" value="NZ_BAAALT010000001.1"/>
</dbReference>
<dbReference type="EMBL" id="BAAALT010000001">
    <property type="protein sequence ID" value="GAA1781960.1"/>
    <property type="molecule type" value="Genomic_DNA"/>
</dbReference>
<dbReference type="PRINTS" id="PR00038">
    <property type="entry name" value="HTHLUXR"/>
</dbReference>
<protein>
    <submittedName>
        <fullName evidence="8">Response regulator transcription factor</fullName>
    </submittedName>
</protein>
<dbReference type="Proteomes" id="UP001500218">
    <property type="component" value="Unassembled WGS sequence"/>
</dbReference>
<evidence type="ECO:0000259" key="7">
    <source>
        <dbReference type="PROSITE" id="PS50110"/>
    </source>
</evidence>